<protein>
    <submittedName>
        <fullName evidence="2">Uncharacterized protein</fullName>
    </submittedName>
</protein>
<dbReference type="Proteomes" id="UP000663823">
    <property type="component" value="Unassembled WGS sequence"/>
</dbReference>
<evidence type="ECO:0000313" key="2">
    <source>
        <dbReference type="EMBL" id="CAF0934259.1"/>
    </source>
</evidence>
<evidence type="ECO:0000256" key="1">
    <source>
        <dbReference type="SAM" id="SignalP"/>
    </source>
</evidence>
<dbReference type="OrthoDB" id="6042561at2759"/>
<feature type="signal peptide" evidence="1">
    <location>
        <begin position="1"/>
        <end position="17"/>
    </location>
</feature>
<reference evidence="2" key="1">
    <citation type="submission" date="2021-02" db="EMBL/GenBank/DDBJ databases">
        <authorList>
            <person name="Nowell W R."/>
        </authorList>
    </citation>
    <scope>NUCLEOTIDE SEQUENCE</scope>
</reference>
<proteinExistence type="predicted"/>
<dbReference type="AlphaFoldDB" id="A0A814C258"/>
<feature type="chain" id="PRO_5035599025" evidence="1">
    <location>
        <begin position="18"/>
        <end position="288"/>
    </location>
</feature>
<keyword evidence="1" id="KW-0732">Signal</keyword>
<evidence type="ECO:0000313" key="3">
    <source>
        <dbReference type="EMBL" id="CAF3502930.1"/>
    </source>
</evidence>
<sequence length="288" mass="32371">MKSTFAILIVCINAACGLLSGSDSGPEWKTVSTTWGPNPLSHDYFVKQPLTIENARNEGFEQISNACQGKFLGQRFIKNKDVGVILIYDSKGFMAGIQMGIPASMINDTFYKFSQQKMFNRDIVNGVDVYLLTAYVVDPRTICSSTRNTNHREKNTVGTGLWLQNGTNPIDDSVSIPMSQTDADKTKWVKGACFPSMGIHYWYDNRIDSDCTTYFPGFLLYNKGKLTALGWVVFGKYDFTKRTEFPPYAAISSFLKPVPTCMRAKYDEVGGFTTMHIFFNTDPWNLIC</sequence>
<accession>A0A814C258</accession>
<organism evidence="2 4">
    <name type="scientific">Rotaria sordida</name>
    <dbReference type="NCBI Taxonomy" id="392033"/>
    <lineage>
        <taxon>Eukaryota</taxon>
        <taxon>Metazoa</taxon>
        <taxon>Spiralia</taxon>
        <taxon>Gnathifera</taxon>
        <taxon>Rotifera</taxon>
        <taxon>Eurotatoria</taxon>
        <taxon>Bdelloidea</taxon>
        <taxon>Philodinida</taxon>
        <taxon>Philodinidae</taxon>
        <taxon>Rotaria</taxon>
    </lineage>
</organism>
<dbReference type="EMBL" id="CAJOAX010000082">
    <property type="protein sequence ID" value="CAF3502930.1"/>
    <property type="molecule type" value="Genomic_DNA"/>
</dbReference>
<gene>
    <name evidence="3" type="ORF">OTI717_LOCUS1812</name>
    <name evidence="2" type="ORF">RFH988_LOCUS10711</name>
</gene>
<dbReference type="Proteomes" id="UP000663882">
    <property type="component" value="Unassembled WGS sequence"/>
</dbReference>
<comment type="caution">
    <text evidence="2">The sequence shown here is derived from an EMBL/GenBank/DDBJ whole genome shotgun (WGS) entry which is preliminary data.</text>
</comment>
<name>A0A814C258_9BILA</name>
<dbReference type="EMBL" id="CAJNOO010000405">
    <property type="protein sequence ID" value="CAF0934259.1"/>
    <property type="molecule type" value="Genomic_DNA"/>
</dbReference>
<evidence type="ECO:0000313" key="4">
    <source>
        <dbReference type="Proteomes" id="UP000663882"/>
    </source>
</evidence>